<dbReference type="InterPro" id="IPR051162">
    <property type="entry name" value="T4SS_component"/>
</dbReference>
<organism evidence="3 4">
    <name type="scientific">Blastochloris viridis</name>
    <name type="common">Rhodopseudomonas viridis</name>
    <dbReference type="NCBI Taxonomy" id="1079"/>
    <lineage>
        <taxon>Bacteria</taxon>
        <taxon>Pseudomonadati</taxon>
        <taxon>Pseudomonadota</taxon>
        <taxon>Alphaproteobacteria</taxon>
        <taxon>Hyphomicrobiales</taxon>
        <taxon>Blastochloridaceae</taxon>
        <taxon>Blastochloris</taxon>
    </lineage>
</organism>
<dbReference type="Pfam" id="PF05872">
    <property type="entry name" value="HerA_C"/>
    <property type="match status" value="1"/>
</dbReference>
<reference evidence="3 4" key="1">
    <citation type="journal article" date="2017" name="Nat. Commun.">
        <title>In situ click chemistry generation of cyclooxygenase-2 inhibitors.</title>
        <authorList>
            <person name="Bhardwaj A."/>
            <person name="Kaur J."/>
            <person name="Wuest M."/>
            <person name="Wuest F."/>
        </authorList>
    </citation>
    <scope>NUCLEOTIDE SEQUENCE [LARGE SCALE GENOMIC DNA]</scope>
    <source>
        <strain evidence="3">S2_018_000_R2_106</strain>
    </source>
</reference>
<name>A0A6N4RF55_BLAVI</name>
<gene>
    <name evidence="3" type="ORF">DI628_03285</name>
</gene>
<evidence type="ECO:0000313" key="3">
    <source>
        <dbReference type="EMBL" id="TKW61664.1"/>
    </source>
</evidence>
<evidence type="ECO:0000313" key="4">
    <source>
        <dbReference type="Proteomes" id="UP000320948"/>
    </source>
</evidence>
<dbReference type="PANTHER" id="PTHR30121:SF6">
    <property type="entry name" value="SLR6007 PROTEIN"/>
    <property type="match status" value="1"/>
</dbReference>
<sequence length="493" mass="52377">MAAIVLGKAENGLVTLDLSRANRHGLVAGATGTGKTVTLQALAEQMAAAGSCVFVSDIKGDLSGIAAAGDSPSWVTERYQQCALPYAPKANKVVFWDVEGQRGHPVRMTVSELGPQLLGRLLDLSDVQVGVLQVVFKVADDQGLLLLDLADLRAMLNYVVDEKDTINSQYGNVSTVSVSSIQRALLGLEQEGGAKLFGEPALQIADLLSQPGTIHVLDSVKLMQTPRVYAAFLLYLLSELFENLPEVGDLPVPKLCLFFDEAHLLFNDTPKALLTKIEQVVRLIRSKGVGVYFVTQQPSDVPETVLAQLGNRIQHALRAATPQGQKDIRVAATTMASNPKIDTVEALPKLGVGEALVSVLDSKGIPQPVEIVKILPPVSRVAPLTDAERATIIANSPMRGRYDAPFDRVSAAEMLAQRVSSPKADGGKVKGGKASQNESGALGMAGEMAKDMLIGNGRRQGIVQAAAKTMVRQMASQAGRALLRGLLGGLSKR</sequence>
<proteinExistence type="predicted"/>
<feature type="region of interest" description="Disordered" evidence="1">
    <location>
        <begin position="419"/>
        <end position="439"/>
    </location>
</feature>
<dbReference type="InterPro" id="IPR027417">
    <property type="entry name" value="P-loop_NTPase"/>
</dbReference>
<dbReference type="PANTHER" id="PTHR30121">
    <property type="entry name" value="UNCHARACTERIZED PROTEIN YJGR-RELATED"/>
    <property type="match status" value="1"/>
</dbReference>
<comment type="caution">
    <text evidence="3">The sequence shown here is derived from an EMBL/GenBank/DDBJ whole genome shotgun (WGS) entry which is preliminary data.</text>
</comment>
<accession>A0A6N4RF55</accession>
<dbReference type="AlphaFoldDB" id="A0A6N4RF55"/>
<dbReference type="SUPFAM" id="SSF52540">
    <property type="entry name" value="P-loop containing nucleoside triphosphate hydrolases"/>
    <property type="match status" value="1"/>
</dbReference>
<dbReference type="EMBL" id="VAFM01000001">
    <property type="protein sequence ID" value="TKW61664.1"/>
    <property type="molecule type" value="Genomic_DNA"/>
</dbReference>
<dbReference type="Gene3D" id="3.40.50.300">
    <property type="entry name" value="P-loop containing nucleotide triphosphate hydrolases"/>
    <property type="match status" value="2"/>
</dbReference>
<protein>
    <submittedName>
        <fullName evidence="3">DUF853 family protein</fullName>
    </submittedName>
</protein>
<feature type="domain" description="Helicase HerA-like C-terminal" evidence="2">
    <location>
        <begin position="10"/>
        <end position="492"/>
    </location>
</feature>
<dbReference type="InterPro" id="IPR033186">
    <property type="entry name" value="HerA_C"/>
</dbReference>
<dbReference type="Proteomes" id="UP000320948">
    <property type="component" value="Unassembled WGS sequence"/>
</dbReference>
<evidence type="ECO:0000256" key="1">
    <source>
        <dbReference type="SAM" id="MobiDB-lite"/>
    </source>
</evidence>
<evidence type="ECO:0000259" key="2">
    <source>
        <dbReference type="Pfam" id="PF05872"/>
    </source>
</evidence>